<gene>
    <name evidence="3" type="ORF">HNR73_003063</name>
</gene>
<feature type="domain" description="DUF7737" evidence="2">
    <location>
        <begin position="734"/>
        <end position="839"/>
    </location>
</feature>
<feature type="domain" description="DUF4132" evidence="1">
    <location>
        <begin position="415"/>
        <end position="590"/>
    </location>
</feature>
<dbReference type="Proteomes" id="UP000548476">
    <property type="component" value="Unassembled WGS sequence"/>
</dbReference>
<protein>
    <recommendedName>
        <fullName evidence="5">DUF4132 domain-containing protein</fullName>
    </recommendedName>
</protein>
<dbReference type="InterPro" id="IPR025406">
    <property type="entry name" value="DUF4132"/>
</dbReference>
<dbReference type="Pfam" id="PF24879">
    <property type="entry name" value="DUF7737"/>
    <property type="match status" value="1"/>
</dbReference>
<reference evidence="3 4" key="1">
    <citation type="submission" date="2020-08" db="EMBL/GenBank/DDBJ databases">
        <title>Genomic Encyclopedia of Type Strains, Phase IV (KMG-IV): sequencing the most valuable type-strain genomes for metagenomic binning, comparative biology and taxonomic classification.</title>
        <authorList>
            <person name="Goeker M."/>
        </authorList>
    </citation>
    <scope>NUCLEOTIDE SEQUENCE [LARGE SCALE GENOMIC DNA]</scope>
    <source>
        <strain evidence="3 4">YIM 65646</strain>
    </source>
</reference>
<evidence type="ECO:0000313" key="3">
    <source>
        <dbReference type="EMBL" id="MBB6035206.1"/>
    </source>
</evidence>
<evidence type="ECO:0008006" key="5">
    <source>
        <dbReference type="Google" id="ProtNLM"/>
    </source>
</evidence>
<dbReference type="InterPro" id="IPR056639">
    <property type="entry name" value="DUF7737"/>
</dbReference>
<dbReference type="AlphaFoldDB" id="A0A841FG19"/>
<comment type="caution">
    <text evidence="3">The sequence shown here is derived from an EMBL/GenBank/DDBJ whole genome shotgun (WGS) entry which is preliminary data.</text>
</comment>
<sequence length="840" mass="92791">MSADLEALRTRLRERRDEREAAAERREAEVVAREVVGAAAASGDAEALADAFLATADHPSVWAFWSERLRPLSREDRAHLVRILGERVESIDDADVAGLVTRFVLHTAKDMAPTLNTARAALGQIARQWKGYPFQQLPELAALLTAAGEITGPMIAGLRRSALWYGTSMLRELPAAFDEMPLNPGEAWSDEVLGALPSLGTEWRGFLLHMNTAHSAKPSAKWAKRTREFLATLGEGVVVASLVEWLALLGRPRTLPLDDGSWGDDINGALDPFNATAVRGMLWTLGMVEPTAESARCAARVVEYALKKVPGIGPHTPKVANAGVHALSAMDSADALGQLARLATRVTYKGTLKLLEATLDAKAVALGLSREEIEEMAVPAYGLGEVGRHTELLGDVTVELIADDGVRLQWTNAAGRTVKSVPASVKRDHAERLAELKAAVKDVAKMLTAQVERVDKLFLARREWRYDQWRERYLDHPLVGVVARRLLWTVGETAVGYADGELRAHDDAPVAVADDAVVRLWHPLGHEVAEVLAWREWLERHGITQPFKQAHREVYPLTAAEENTRVYSNRFAAHVIRQHQFSALAAIRGWDNRLRLMVDDSYPPATRRLPQWNLRAEFWVEGIGDDYGADTTDAGTYLRLATDQVRFYPLDAPTHFAHAGGGPYEQWLHGEEPVEPLPLSEIPPLVLSEVLRDVDLFVGVSSVGNDPTWQDGGPEGRFRDYWQSYSFGELSGTANTRREILARLVPRLAIADVATVEDRFLVVRGKGKWTYKIHLGSGNILMSPGDRYLCIVPGQSAGRGPEKLYLPFEGDRTLAIILSKAMLLAKDDEITDPTITRQLR</sequence>
<keyword evidence="4" id="KW-1185">Reference proteome</keyword>
<proteinExistence type="predicted"/>
<evidence type="ECO:0000259" key="2">
    <source>
        <dbReference type="Pfam" id="PF24879"/>
    </source>
</evidence>
<dbReference type="Pfam" id="PF13569">
    <property type="entry name" value="DUF4132"/>
    <property type="match status" value="1"/>
</dbReference>
<accession>A0A841FG19</accession>
<dbReference type="RefSeq" id="WP_203685723.1">
    <property type="nucleotide sequence ID" value="NZ_BONT01000006.1"/>
</dbReference>
<evidence type="ECO:0000313" key="4">
    <source>
        <dbReference type="Proteomes" id="UP000548476"/>
    </source>
</evidence>
<dbReference type="EMBL" id="JACHGT010000006">
    <property type="protein sequence ID" value="MBB6035206.1"/>
    <property type="molecule type" value="Genomic_DNA"/>
</dbReference>
<evidence type="ECO:0000259" key="1">
    <source>
        <dbReference type="Pfam" id="PF13569"/>
    </source>
</evidence>
<name>A0A841FG19_9ACTN</name>
<organism evidence="3 4">
    <name type="scientific">Phytomonospora endophytica</name>
    <dbReference type="NCBI Taxonomy" id="714109"/>
    <lineage>
        <taxon>Bacteria</taxon>
        <taxon>Bacillati</taxon>
        <taxon>Actinomycetota</taxon>
        <taxon>Actinomycetes</taxon>
        <taxon>Micromonosporales</taxon>
        <taxon>Micromonosporaceae</taxon>
        <taxon>Phytomonospora</taxon>
    </lineage>
</organism>